<reference evidence="1 2" key="1">
    <citation type="journal article" date="2014" name="BMC Biol.">
        <title>Variable recombination dynamics during the emergence, transmission and 'disarming' of a multidrug-resistant pneumococcal clone.</title>
        <authorList>
            <person name="Croucher N.J."/>
            <person name="Hanage W.P."/>
            <person name="Harris S.R."/>
            <person name="McGee L."/>
            <person name="van der Linden M."/>
            <person name="de Lencastre H."/>
            <person name="Sa-Leao R."/>
            <person name="Song J.H."/>
            <person name="Ko K.S."/>
            <person name="Beall B."/>
            <person name="Klugman K.P."/>
            <person name="Parkhill J."/>
            <person name="Tomasz A."/>
            <person name="Kristinsson K.G."/>
            <person name="Bentley S.D."/>
        </authorList>
    </citation>
    <scope>NUCLEOTIDE SEQUENCE [LARGE SCALE GENOMIC DNA]</scope>
</reference>
<evidence type="ECO:0000313" key="2">
    <source>
        <dbReference type="Proteomes" id="UP000202995"/>
    </source>
</evidence>
<sequence length="254" mass="29883">MSKENPYFEQTKQNYIEVEKLYKLGKAKHTSSKYRFLAPAVKRQSEQFLFEAKTQKRKYWKFNRGSLIFVEFGVNIGGELSNNHWAIVLDKVDSPYKKTLTVIPLTSKNQIDTVLIDEIIAEYPSILLDEYIEKLHKELFAYLKYLDSNNAITEAALSDVYQAYTEQFSNEIIQPKIVDDDNLKRTQSEITDIIELTQYYKKYIKRSYAKCNNLQTISKDRILKKNRLDPIGKMKVSDNTLDKINEKLKELYLF</sequence>
<dbReference type="OrthoDB" id="6489at10239"/>
<name>A0A060QS65_9CAUD</name>
<accession>A0A060QS65</accession>
<protein>
    <submittedName>
        <fullName evidence="1">PemK domain phage protein</fullName>
    </submittedName>
</protein>
<dbReference type="Gene3D" id="2.30.30.110">
    <property type="match status" value="1"/>
</dbReference>
<dbReference type="KEGG" id="vg:19684987"/>
<dbReference type="SUPFAM" id="SSF50118">
    <property type="entry name" value="Cell growth inhibitor/plasmid maintenance toxic component"/>
    <property type="match status" value="1"/>
</dbReference>
<dbReference type="RefSeq" id="YP_009042768.1">
    <property type="nucleotide sequence ID" value="NC_024357.1"/>
</dbReference>
<keyword evidence="2" id="KW-1185">Reference proteome</keyword>
<dbReference type="InterPro" id="IPR011067">
    <property type="entry name" value="Plasmid_toxin/cell-grow_inhib"/>
</dbReference>
<evidence type="ECO:0000313" key="1">
    <source>
        <dbReference type="EMBL" id="CDL74015.1"/>
    </source>
</evidence>
<organism evidence="1 2">
    <name type="scientific">Streptococcus phage K13</name>
    <dbReference type="NCBI Taxonomy" id="1448274"/>
    <lineage>
        <taxon>Viruses</taxon>
        <taxon>Duplodnaviria</taxon>
        <taxon>Heunggongvirae</taxon>
        <taxon>Uroviricota</taxon>
        <taxon>Caudoviricetes</taxon>
        <taxon>Ferrettivirinae</taxon>
        <taxon>Hinxtonvirus</taxon>
        <taxon>Hinxtonvirus K13</taxon>
    </lineage>
</organism>
<proteinExistence type="predicted"/>
<dbReference type="Proteomes" id="UP000202995">
    <property type="component" value="Segment"/>
</dbReference>
<dbReference type="EMBL" id="HG799496">
    <property type="protein sequence ID" value="CDL74015.1"/>
    <property type="molecule type" value="Genomic_DNA"/>
</dbReference>
<dbReference type="GeneID" id="19684987"/>